<dbReference type="AlphaFoldDB" id="A0A8S3WU08"/>
<dbReference type="EMBL" id="CAJQZP010000714">
    <property type="protein sequence ID" value="CAG4980652.1"/>
    <property type="molecule type" value="Genomic_DNA"/>
</dbReference>
<accession>A0A8S3WU08</accession>
<keyword evidence="3" id="KW-1185">Reference proteome</keyword>
<evidence type="ECO:0000256" key="1">
    <source>
        <dbReference type="SAM" id="MobiDB-lite"/>
    </source>
</evidence>
<dbReference type="Proteomes" id="UP000691718">
    <property type="component" value="Unassembled WGS sequence"/>
</dbReference>
<evidence type="ECO:0000313" key="2">
    <source>
        <dbReference type="EMBL" id="CAG4980652.1"/>
    </source>
</evidence>
<evidence type="ECO:0000313" key="3">
    <source>
        <dbReference type="Proteomes" id="UP000691718"/>
    </source>
</evidence>
<feature type="region of interest" description="Disordered" evidence="1">
    <location>
        <begin position="81"/>
        <end position="109"/>
    </location>
</feature>
<proteinExistence type="predicted"/>
<name>A0A8S3WU08_PARAO</name>
<reference evidence="2" key="1">
    <citation type="submission" date="2021-04" db="EMBL/GenBank/DDBJ databases">
        <authorList>
            <person name="Tunstrom K."/>
        </authorList>
    </citation>
    <scope>NUCLEOTIDE SEQUENCE</scope>
</reference>
<comment type="caution">
    <text evidence="2">The sequence shown here is derived from an EMBL/GenBank/DDBJ whole genome shotgun (WGS) entry which is preliminary data.</text>
</comment>
<sequence>MDPILSLTSDVILYGDTDDDLPICDWLLKNSTYDALELDEQLGFNQPTDLGATVLTKTENFSRVKPLFDDYSLSPNVSDLEMVENPHRPTTQMDEHRASPSLIPENDVL</sequence>
<organism evidence="2 3">
    <name type="scientific">Parnassius apollo</name>
    <name type="common">Apollo butterfly</name>
    <name type="synonym">Papilio apollo</name>
    <dbReference type="NCBI Taxonomy" id="110799"/>
    <lineage>
        <taxon>Eukaryota</taxon>
        <taxon>Metazoa</taxon>
        <taxon>Ecdysozoa</taxon>
        <taxon>Arthropoda</taxon>
        <taxon>Hexapoda</taxon>
        <taxon>Insecta</taxon>
        <taxon>Pterygota</taxon>
        <taxon>Neoptera</taxon>
        <taxon>Endopterygota</taxon>
        <taxon>Lepidoptera</taxon>
        <taxon>Glossata</taxon>
        <taxon>Ditrysia</taxon>
        <taxon>Papilionoidea</taxon>
        <taxon>Papilionidae</taxon>
        <taxon>Parnassiinae</taxon>
        <taxon>Parnassini</taxon>
        <taxon>Parnassius</taxon>
        <taxon>Parnassius</taxon>
    </lineage>
</organism>
<dbReference type="OrthoDB" id="8058166at2759"/>
<protein>
    <submittedName>
        <fullName evidence="2">(apollo) hypothetical protein</fullName>
    </submittedName>
</protein>
<gene>
    <name evidence="2" type="ORF">PAPOLLO_LOCUS10093</name>
</gene>